<proteinExistence type="predicted"/>
<organism evidence="1">
    <name type="scientific">Brachypodium distachyon</name>
    <name type="common">Purple false brome</name>
    <name type="synonym">Trachynia distachya</name>
    <dbReference type="NCBI Taxonomy" id="15368"/>
    <lineage>
        <taxon>Eukaryota</taxon>
        <taxon>Viridiplantae</taxon>
        <taxon>Streptophyta</taxon>
        <taxon>Embryophyta</taxon>
        <taxon>Tracheophyta</taxon>
        <taxon>Spermatophyta</taxon>
        <taxon>Magnoliopsida</taxon>
        <taxon>Liliopsida</taxon>
        <taxon>Poales</taxon>
        <taxon>Poaceae</taxon>
        <taxon>BOP clade</taxon>
        <taxon>Pooideae</taxon>
        <taxon>Stipodae</taxon>
        <taxon>Brachypodieae</taxon>
        <taxon>Brachypodium</taxon>
    </lineage>
</organism>
<keyword evidence="3" id="KW-1185">Reference proteome</keyword>
<reference evidence="2" key="3">
    <citation type="submission" date="2018-08" db="UniProtKB">
        <authorList>
            <consortium name="EnsemblPlants"/>
        </authorList>
    </citation>
    <scope>IDENTIFICATION</scope>
    <source>
        <strain evidence="2">cv. Bd21</strain>
    </source>
</reference>
<dbReference type="EMBL" id="CM000880">
    <property type="protein sequence ID" value="KQK15319.1"/>
    <property type="molecule type" value="Genomic_DNA"/>
</dbReference>
<evidence type="ECO:0000313" key="1">
    <source>
        <dbReference type="EMBL" id="KQK15319.1"/>
    </source>
</evidence>
<reference evidence="1 2" key="1">
    <citation type="journal article" date="2010" name="Nature">
        <title>Genome sequencing and analysis of the model grass Brachypodium distachyon.</title>
        <authorList>
            <consortium name="International Brachypodium Initiative"/>
        </authorList>
    </citation>
    <scope>NUCLEOTIDE SEQUENCE [LARGE SCALE GENOMIC DNA]</scope>
    <source>
        <strain evidence="1 2">Bd21</strain>
    </source>
</reference>
<dbReference type="EnsemblPlants" id="KQK15319">
    <property type="protein sequence ID" value="KQK15319"/>
    <property type="gene ID" value="BRADI_1g21903v3"/>
</dbReference>
<evidence type="ECO:0000313" key="2">
    <source>
        <dbReference type="EnsemblPlants" id="KQK15319"/>
    </source>
</evidence>
<dbReference type="Gramene" id="KQK15319">
    <property type="protein sequence ID" value="KQK15319"/>
    <property type="gene ID" value="BRADI_1g21903v3"/>
</dbReference>
<protein>
    <submittedName>
        <fullName evidence="1 2">Uncharacterized protein</fullName>
    </submittedName>
</protein>
<gene>
    <name evidence="1" type="ORF">BRADI_1g21903v3</name>
</gene>
<dbReference type="AlphaFoldDB" id="A0A0Q3GWD3"/>
<dbReference type="Proteomes" id="UP000008810">
    <property type="component" value="Chromosome 1"/>
</dbReference>
<accession>A0A0Q3GWD3</accession>
<dbReference type="InParanoid" id="A0A0Q3GWD3"/>
<name>A0A0Q3GWD3_BRADI</name>
<evidence type="ECO:0000313" key="3">
    <source>
        <dbReference type="Proteomes" id="UP000008810"/>
    </source>
</evidence>
<sequence length="69" mass="8250">MCLRGFLCREGRLNFARKERKRHRVAFFLHAWEEYAKRLVWRTSLIASTSIRFQVTVSLKDTCSRSNQS</sequence>
<reference evidence="1" key="2">
    <citation type="submission" date="2017-06" db="EMBL/GenBank/DDBJ databases">
        <title>WGS assembly of Brachypodium distachyon.</title>
        <authorList>
            <consortium name="The International Brachypodium Initiative"/>
            <person name="Lucas S."/>
            <person name="Harmon-Smith M."/>
            <person name="Lail K."/>
            <person name="Tice H."/>
            <person name="Grimwood J."/>
            <person name="Bruce D."/>
            <person name="Barry K."/>
            <person name="Shu S."/>
            <person name="Lindquist E."/>
            <person name="Wang M."/>
            <person name="Pitluck S."/>
            <person name="Vogel J.P."/>
            <person name="Garvin D.F."/>
            <person name="Mockler T.C."/>
            <person name="Schmutz J."/>
            <person name="Rokhsar D."/>
            <person name="Bevan M.W."/>
        </authorList>
    </citation>
    <scope>NUCLEOTIDE SEQUENCE</scope>
    <source>
        <strain evidence="1">Bd21</strain>
    </source>
</reference>